<feature type="region of interest" description="Disordered" evidence="1">
    <location>
        <begin position="344"/>
        <end position="440"/>
    </location>
</feature>
<keyword evidence="2" id="KW-1133">Transmembrane helix</keyword>
<feature type="region of interest" description="Disordered" evidence="1">
    <location>
        <begin position="206"/>
        <end position="233"/>
    </location>
</feature>
<feature type="compositionally biased region" description="Basic residues" evidence="1">
    <location>
        <begin position="207"/>
        <end position="226"/>
    </location>
</feature>
<feature type="transmembrane region" description="Helical" evidence="2">
    <location>
        <begin position="167"/>
        <end position="186"/>
    </location>
</feature>
<protein>
    <submittedName>
        <fullName evidence="3">Uncharacterized protein</fullName>
    </submittedName>
</protein>
<accession>A0A7S3Q9D9</accession>
<organism evidence="3">
    <name type="scientific">Chaetoceros debilis</name>
    <dbReference type="NCBI Taxonomy" id="122233"/>
    <lineage>
        <taxon>Eukaryota</taxon>
        <taxon>Sar</taxon>
        <taxon>Stramenopiles</taxon>
        <taxon>Ochrophyta</taxon>
        <taxon>Bacillariophyta</taxon>
        <taxon>Coscinodiscophyceae</taxon>
        <taxon>Chaetocerotophycidae</taxon>
        <taxon>Chaetocerotales</taxon>
        <taxon>Chaetocerotaceae</taxon>
        <taxon>Chaetoceros</taxon>
    </lineage>
</organism>
<keyword evidence="2" id="KW-0812">Transmembrane</keyword>
<evidence type="ECO:0000256" key="1">
    <source>
        <dbReference type="SAM" id="MobiDB-lite"/>
    </source>
</evidence>
<sequence>MASRTNKNSRSLSSTTTRSTEEVIAAVSLGEGTHARAHTSRSMFNIDHWLNEKLNPGNKNMITDDDDIILQDADADDYYIMMTTTEEKDQTIIDNASSMNTNMNMNTNTNTNMNMNTNTAEEHKWIPRWSRKYDESTIHQINWNCTWFTLSHYVEPDTDLYDGIEGFLIAVLFCLVTATLYNYFYYCCFVRCGCCPDDRVYTSALNKKGRRRRRKARPPKRQRMSRGRNTGGGCCKQMCRSGCFCWPSSCCCPFGGKEDDEYDNKGVFTLITADTHSVTSSLHDDLNGDHSDLSLDSALSLEYGDDHLHNEYGEVTSRWEDEKIESAAKAYFDMEEKEAYAVVQKSGSSSQKSSIKGKKKEVLVGDKSVRSQKSGRSKKSGRSGKSKRARDKARSVRSGRSTNGHSVFSQASSILTSDSDGSYRSTDSSGDDFEMDGDLIDIEAEHQRVRLEALQMLQRAERSGGNNSKEDEHDSK</sequence>
<feature type="compositionally biased region" description="Basic and acidic residues" evidence="1">
    <location>
        <begin position="360"/>
        <end position="369"/>
    </location>
</feature>
<feature type="compositionally biased region" description="Basic residues" evidence="1">
    <location>
        <begin position="373"/>
        <end position="397"/>
    </location>
</feature>
<keyword evidence="2" id="KW-0472">Membrane</keyword>
<proteinExistence type="predicted"/>
<reference evidence="3" key="1">
    <citation type="submission" date="2021-01" db="EMBL/GenBank/DDBJ databases">
        <authorList>
            <person name="Corre E."/>
            <person name="Pelletier E."/>
            <person name="Niang G."/>
            <person name="Scheremetjew M."/>
            <person name="Finn R."/>
            <person name="Kale V."/>
            <person name="Holt S."/>
            <person name="Cochrane G."/>
            <person name="Meng A."/>
            <person name="Brown T."/>
            <person name="Cohen L."/>
        </authorList>
    </citation>
    <scope>NUCLEOTIDE SEQUENCE</scope>
    <source>
        <strain evidence="3">MM31A-1</strain>
    </source>
</reference>
<gene>
    <name evidence="3" type="ORF">CDEB00056_LOCUS14947</name>
</gene>
<feature type="compositionally biased region" description="Acidic residues" evidence="1">
    <location>
        <begin position="429"/>
        <end position="440"/>
    </location>
</feature>
<dbReference type="AlphaFoldDB" id="A0A7S3Q9D9"/>
<dbReference type="EMBL" id="HBIO01019418">
    <property type="protein sequence ID" value="CAE0470094.1"/>
    <property type="molecule type" value="Transcribed_RNA"/>
</dbReference>
<evidence type="ECO:0000313" key="3">
    <source>
        <dbReference type="EMBL" id="CAE0470094.1"/>
    </source>
</evidence>
<feature type="compositionally biased region" description="Polar residues" evidence="1">
    <location>
        <begin position="399"/>
        <end position="428"/>
    </location>
</feature>
<name>A0A7S3Q9D9_9STRA</name>
<evidence type="ECO:0000256" key="2">
    <source>
        <dbReference type="SAM" id="Phobius"/>
    </source>
</evidence>
<feature type="compositionally biased region" description="Low complexity" evidence="1">
    <location>
        <begin position="344"/>
        <end position="354"/>
    </location>
</feature>
<feature type="region of interest" description="Disordered" evidence="1">
    <location>
        <begin position="454"/>
        <end position="476"/>
    </location>
</feature>